<evidence type="ECO:0000313" key="4">
    <source>
        <dbReference type="Proteomes" id="UP001560045"/>
    </source>
</evidence>
<evidence type="ECO:0000313" key="3">
    <source>
        <dbReference type="EMBL" id="MEX5718750.1"/>
    </source>
</evidence>
<keyword evidence="2" id="KW-0812">Transmembrane</keyword>
<keyword evidence="4" id="KW-1185">Reference proteome</keyword>
<feature type="transmembrane region" description="Helical" evidence="2">
    <location>
        <begin position="12"/>
        <end position="33"/>
    </location>
</feature>
<organism evidence="3 4">
    <name type="scientific">Geodermatophilus maliterrae</name>
    <dbReference type="NCBI Taxonomy" id="3162531"/>
    <lineage>
        <taxon>Bacteria</taxon>
        <taxon>Bacillati</taxon>
        <taxon>Actinomycetota</taxon>
        <taxon>Actinomycetes</taxon>
        <taxon>Geodermatophilales</taxon>
        <taxon>Geodermatophilaceae</taxon>
        <taxon>Geodermatophilus</taxon>
    </lineage>
</organism>
<dbReference type="RefSeq" id="WP_369205915.1">
    <property type="nucleotide sequence ID" value="NZ_JBFNXQ010000026.1"/>
</dbReference>
<keyword evidence="2" id="KW-1133">Transmembrane helix</keyword>
<feature type="region of interest" description="Disordered" evidence="1">
    <location>
        <begin position="44"/>
        <end position="102"/>
    </location>
</feature>
<keyword evidence="2" id="KW-0472">Membrane</keyword>
<protein>
    <submittedName>
        <fullName evidence="3">Uncharacterized protein</fullName>
    </submittedName>
</protein>
<dbReference type="Proteomes" id="UP001560045">
    <property type="component" value="Unassembled WGS sequence"/>
</dbReference>
<gene>
    <name evidence="3" type="ORF">ABQ292_10295</name>
</gene>
<dbReference type="EMBL" id="JBFNXQ010000026">
    <property type="protein sequence ID" value="MEX5718750.1"/>
    <property type="molecule type" value="Genomic_DNA"/>
</dbReference>
<evidence type="ECO:0000256" key="2">
    <source>
        <dbReference type="SAM" id="Phobius"/>
    </source>
</evidence>
<accession>A0ABV3XDV2</accession>
<reference evidence="3 4" key="1">
    <citation type="submission" date="2024-06" db="EMBL/GenBank/DDBJ databases">
        <title>Draft genome sequence of Geodermatophilus badlandi, a novel member of the Geodermatophilaceae isolated from badland sedimentary rocks in the Red desert, Wyoming, USA.</title>
        <authorList>
            <person name="Ben Tekaya S."/>
            <person name="Nouioui I."/>
            <person name="Flores G.M."/>
            <person name="Shaal M.N."/>
            <person name="Bredoire F."/>
            <person name="Basile F."/>
            <person name="Van Diepen L."/>
            <person name="Ward N.L."/>
        </authorList>
    </citation>
    <scope>NUCLEOTIDE SEQUENCE [LARGE SCALE GENOMIC DNA]</scope>
    <source>
        <strain evidence="3 4">WL48A</strain>
    </source>
</reference>
<name>A0ABV3XDV2_9ACTN</name>
<proteinExistence type="predicted"/>
<sequence>MTPPVPAGSAELIVWPVVAVVGFLALAGLVVVLGRSSTARYEFERNAVRQQRPPAADHRPGTGTGTGAGAGTTVPAGPAGPAGPGAAAVPSAGGTQGRPAGRTAVGLAAHPAGRRIAGGNGTTAWWLVDGSEDRPGQHAVAGPFAGRTDAVWTGLAAGLDGSVRALHGTLRADGTVVRRMSAQDSAWLAHLGEQLDRLPGDWDADLADDDPLVTLLVDVTAVLAESGLPLWDATGPGGALGGVCLSAEPGLDGVVVGWRQHDRMSADQVHGADVDVDVQQVLNAALADVLCVRGFDVAFLGGAASGCVVRPLG</sequence>
<evidence type="ECO:0000256" key="1">
    <source>
        <dbReference type="SAM" id="MobiDB-lite"/>
    </source>
</evidence>
<feature type="compositionally biased region" description="Low complexity" evidence="1">
    <location>
        <begin position="71"/>
        <end position="93"/>
    </location>
</feature>
<comment type="caution">
    <text evidence="3">The sequence shown here is derived from an EMBL/GenBank/DDBJ whole genome shotgun (WGS) entry which is preliminary data.</text>
</comment>